<protein>
    <recommendedName>
        <fullName evidence="5">Diguanylate cyclase</fullName>
    </recommendedName>
</protein>
<name>A0A644V325_9ZZZZ</name>
<dbReference type="PROSITE" id="PS50887">
    <property type="entry name" value="GGDEF"/>
    <property type="match status" value="1"/>
</dbReference>
<dbReference type="AlphaFoldDB" id="A0A644V325"/>
<dbReference type="InterPro" id="IPR000700">
    <property type="entry name" value="PAS-assoc_C"/>
</dbReference>
<dbReference type="InterPro" id="IPR029787">
    <property type="entry name" value="Nucleotide_cyclase"/>
</dbReference>
<dbReference type="InterPro" id="IPR043128">
    <property type="entry name" value="Rev_trsase/Diguanyl_cyclase"/>
</dbReference>
<dbReference type="Pfam" id="PF00989">
    <property type="entry name" value="PAS"/>
    <property type="match status" value="1"/>
</dbReference>
<dbReference type="PANTHER" id="PTHR45138:SF9">
    <property type="entry name" value="DIGUANYLATE CYCLASE DGCM-RELATED"/>
    <property type="match status" value="1"/>
</dbReference>
<evidence type="ECO:0000259" key="2">
    <source>
        <dbReference type="PROSITE" id="PS50113"/>
    </source>
</evidence>
<dbReference type="PROSITE" id="PS50112">
    <property type="entry name" value="PAS"/>
    <property type="match status" value="1"/>
</dbReference>
<evidence type="ECO:0000259" key="1">
    <source>
        <dbReference type="PROSITE" id="PS50112"/>
    </source>
</evidence>
<accession>A0A644V325</accession>
<dbReference type="NCBIfam" id="TIGR00229">
    <property type="entry name" value="sensory_box"/>
    <property type="match status" value="1"/>
</dbReference>
<proteinExistence type="predicted"/>
<dbReference type="InterPro" id="IPR000160">
    <property type="entry name" value="GGDEF_dom"/>
</dbReference>
<dbReference type="CDD" id="cd00130">
    <property type="entry name" value="PAS"/>
    <property type="match status" value="1"/>
</dbReference>
<organism evidence="4">
    <name type="scientific">bioreactor metagenome</name>
    <dbReference type="NCBI Taxonomy" id="1076179"/>
    <lineage>
        <taxon>unclassified sequences</taxon>
        <taxon>metagenomes</taxon>
        <taxon>ecological metagenomes</taxon>
    </lineage>
</organism>
<dbReference type="EMBL" id="VSSQ01000209">
    <property type="protein sequence ID" value="MPL85654.1"/>
    <property type="molecule type" value="Genomic_DNA"/>
</dbReference>
<dbReference type="GO" id="GO:0052621">
    <property type="term" value="F:diguanylate cyclase activity"/>
    <property type="evidence" value="ECO:0007669"/>
    <property type="project" value="TreeGrafter"/>
</dbReference>
<dbReference type="GO" id="GO:0006355">
    <property type="term" value="P:regulation of DNA-templated transcription"/>
    <property type="evidence" value="ECO:0007669"/>
    <property type="project" value="InterPro"/>
</dbReference>
<dbReference type="SMART" id="SM00091">
    <property type="entry name" value="PAS"/>
    <property type="match status" value="1"/>
</dbReference>
<dbReference type="Gene3D" id="3.30.450.20">
    <property type="entry name" value="PAS domain"/>
    <property type="match status" value="1"/>
</dbReference>
<dbReference type="PROSITE" id="PS50113">
    <property type="entry name" value="PAC"/>
    <property type="match status" value="1"/>
</dbReference>
<feature type="domain" description="PAS" evidence="1">
    <location>
        <begin position="3"/>
        <end position="49"/>
    </location>
</feature>
<dbReference type="Gene3D" id="3.30.70.270">
    <property type="match status" value="1"/>
</dbReference>
<dbReference type="InterPro" id="IPR035965">
    <property type="entry name" value="PAS-like_dom_sf"/>
</dbReference>
<evidence type="ECO:0000313" key="4">
    <source>
        <dbReference type="EMBL" id="MPL85654.1"/>
    </source>
</evidence>
<comment type="caution">
    <text evidence="4">The sequence shown here is derived from an EMBL/GenBank/DDBJ whole genome shotgun (WGS) entry which is preliminary data.</text>
</comment>
<gene>
    <name evidence="4" type="ORF">SDC9_31626</name>
</gene>
<dbReference type="InterPro" id="IPR000014">
    <property type="entry name" value="PAS"/>
</dbReference>
<dbReference type="Pfam" id="PF00990">
    <property type="entry name" value="GGDEF"/>
    <property type="match status" value="1"/>
</dbReference>
<dbReference type="SMART" id="SM00267">
    <property type="entry name" value="GGDEF"/>
    <property type="match status" value="1"/>
</dbReference>
<dbReference type="SUPFAM" id="SSF55785">
    <property type="entry name" value="PYP-like sensor domain (PAS domain)"/>
    <property type="match status" value="1"/>
</dbReference>
<feature type="domain" description="GGDEF" evidence="3">
    <location>
        <begin position="169"/>
        <end position="301"/>
    </location>
</feature>
<dbReference type="PANTHER" id="PTHR45138">
    <property type="entry name" value="REGULATORY COMPONENTS OF SENSORY TRANSDUCTION SYSTEM"/>
    <property type="match status" value="1"/>
</dbReference>
<dbReference type="SUPFAM" id="SSF55073">
    <property type="entry name" value="Nucleotide cyclase"/>
    <property type="match status" value="1"/>
</dbReference>
<dbReference type="InterPro" id="IPR050469">
    <property type="entry name" value="Diguanylate_Cyclase"/>
</dbReference>
<feature type="domain" description="PAC" evidence="2">
    <location>
        <begin position="82"/>
        <end position="134"/>
    </location>
</feature>
<dbReference type="InterPro" id="IPR013767">
    <property type="entry name" value="PAS_fold"/>
</dbReference>
<dbReference type="NCBIfam" id="TIGR00254">
    <property type="entry name" value="GGDEF"/>
    <property type="match status" value="1"/>
</dbReference>
<evidence type="ECO:0008006" key="5">
    <source>
        <dbReference type="Google" id="ProtNLM"/>
    </source>
</evidence>
<dbReference type="FunFam" id="3.30.70.270:FF:000001">
    <property type="entry name" value="Diguanylate cyclase domain protein"/>
    <property type="match status" value="1"/>
</dbReference>
<sequence length="301" mass="33577">MVYDESLVQLMSSLDSGVYFVDRKRRIFFWNKAAEFLTGYSGERVVGSSCSENILRHISAEGVELCVQGCPLAGTIIDGRVRRTEVYMHHRNGQRLPVTVWAAPLTDASGQTIGAIEMFTDQGDRGSLLRELEKLRHEALADPLTGLGNRRYLQIVMETRLESVEKGGEAFGLFMADIDHFKKVNDVHGHNIGDRVLTMVATTLGSAVRPLDAAVRWGGEEFILVCPKVPPKALGEIAERLRLLVEHCWLELEDTSLLRVTISLGATRARRGDTLENLVARADACLYRAKNSGRNRWVLDE</sequence>
<reference evidence="4" key="1">
    <citation type="submission" date="2019-08" db="EMBL/GenBank/DDBJ databases">
        <authorList>
            <person name="Kucharzyk K."/>
            <person name="Murdoch R.W."/>
            <person name="Higgins S."/>
            <person name="Loffler F."/>
        </authorList>
    </citation>
    <scope>NUCLEOTIDE SEQUENCE</scope>
</reference>
<dbReference type="CDD" id="cd01949">
    <property type="entry name" value="GGDEF"/>
    <property type="match status" value="1"/>
</dbReference>
<evidence type="ECO:0000259" key="3">
    <source>
        <dbReference type="PROSITE" id="PS50887"/>
    </source>
</evidence>